<dbReference type="EMBL" id="QNUK01000023">
    <property type="protein sequence ID" value="KAF5907349.1"/>
    <property type="molecule type" value="Genomic_DNA"/>
</dbReference>
<sequence length="53" mass="5779">MHSALSRSLELLYSPDKPAFSPGEQIKCPLGADDFGSCGSPTEEERDHQRSNS</sequence>
<reference evidence="2" key="1">
    <citation type="submission" date="2020-07" db="EMBL/GenBank/DDBJ databases">
        <title>Clarias magur genome sequencing, assembly and annotation.</title>
        <authorList>
            <person name="Kushwaha B."/>
            <person name="Kumar R."/>
            <person name="Das P."/>
            <person name="Joshi C.G."/>
            <person name="Kumar D."/>
            <person name="Nagpure N.S."/>
            <person name="Pandey M."/>
            <person name="Agarwal S."/>
            <person name="Srivastava S."/>
            <person name="Singh M."/>
            <person name="Sahoo L."/>
            <person name="Jayasankar P."/>
            <person name="Meher P.K."/>
            <person name="Koringa P.G."/>
            <person name="Iquebal M.A."/>
            <person name="Das S.P."/>
            <person name="Bit A."/>
            <person name="Patnaik S."/>
            <person name="Patel N."/>
            <person name="Shah T.M."/>
            <person name="Hinsu A."/>
            <person name="Jena J.K."/>
        </authorList>
    </citation>
    <scope>NUCLEOTIDE SEQUENCE</scope>
    <source>
        <strain evidence="2">CIFAMagur01</strain>
        <tissue evidence="2">Testis</tissue>
    </source>
</reference>
<dbReference type="OrthoDB" id="6159439at2759"/>
<proteinExistence type="predicted"/>
<keyword evidence="2" id="KW-0371">Homeobox</keyword>
<gene>
    <name evidence="2" type="primary">nkx2.7</name>
    <name evidence="2" type="ORF">DAT39_003008</name>
</gene>
<feature type="compositionally biased region" description="Basic and acidic residues" evidence="1">
    <location>
        <begin position="43"/>
        <end position="53"/>
    </location>
</feature>
<accession>A0A8J4XA47</accession>
<evidence type="ECO:0000313" key="2">
    <source>
        <dbReference type="EMBL" id="KAF5907349.1"/>
    </source>
</evidence>
<comment type="caution">
    <text evidence="2">The sequence shown here is derived from an EMBL/GenBank/DDBJ whole genome shotgun (WGS) entry which is preliminary data.</text>
</comment>
<feature type="region of interest" description="Disordered" evidence="1">
    <location>
        <begin position="31"/>
        <end position="53"/>
    </location>
</feature>
<dbReference type="AlphaFoldDB" id="A0A8J4XA47"/>
<dbReference type="GO" id="GO:0003677">
    <property type="term" value="F:DNA binding"/>
    <property type="evidence" value="ECO:0007669"/>
    <property type="project" value="UniProtKB-KW"/>
</dbReference>
<protein>
    <submittedName>
        <fullName evidence="2">Homeobox protein Nkx-2.5-like</fullName>
    </submittedName>
</protein>
<organism evidence="2 3">
    <name type="scientific">Clarias magur</name>
    <name type="common">Asian catfish</name>
    <name type="synonym">Macropteronotus magur</name>
    <dbReference type="NCBI Taxonomy" id="1594786"/>
    <lineage>
        <taxon>Eukaryota</taxon>
        <taxon>Metazoa</taxon>
        <taxon>Chordata</taxon>
        <taxon>Craniata</taxon>
        <taxon>Vertebrata</taxon>
        <taxon>Euteleostomi</taxon>
        <taxon>Actinopterygii</taxon>
        <taxon>Neopterygii</taxon>
        <taxon>Teleostei</taxon>
        <taxon>Ostariophysi</taxon>
        <taxon>Siluriformes</taxon>
        <taxon>Clariidae</taxon>
        <taxon>Clarias</taxon>
    </lineage>
</organism>
<evidence type="ECO:0000313" key="3">
    <source>
        <dbReference type="Proteomes" id="UP000727407"/>
    </source>
</evidence>
<evidence type="ECO:0000256" key="1">
    <source>
        <dbReference type="SAM" id="MobiDB-lite"/>
    </source>
</evidence>
<feature type="non-terminal residue" evidence="2">
    <location>
        <position position="53"/>
    </location>
</feature>
<dbReference type="Proteomes" id="UP000727407">
    <property type="component" value="Unassembled WGS sequence"/>
</dbReference>
<name>A0A8J4XA47_CLAMG</name>
<keyword evidence="3" id="KW-1185">Reference proteome</keyword>
<keyword evidence="2" id="KW-0238">DNA-binding</keyword>